<feature type="compositionally biased region" description="Acidic residues" evidence="1">
    <location>
        <begin position="276"/>
        <end position="291"/>
    </location>
</feature>
<dbReference type="AlphaFoldDB" id="A0AAV4VFJ1"/>
<sequence>QEVTNFSFLPELLQSTTHFCNFLKEVRYDAHKTLTKQWVKFLLRKPPRQYQSLVCLPSGFEMANLITKLKRFFNPASKEVRKNEIEESALRDRKLIREFKEVFKDEFEATRLKNRKSNEIEETTVRDCKLIREFKEVSKEEFEETRLKIRKSGEVLKDETEETTVHDCKLIPEPKEIFKGEFEETRLKIRESDEVLKDEIEENTVCYCKLIPKSDERTFADTNYPNPISHLAEQSGDILSPAAFLGGSTDSREHDLLCEEMTKELKRALSMKISEDSSEDEITLPLEENEVDDSKCTSTATKQEISDDISKKSKKESKKERESNGVRDLLRMIFVLGDREGIRNVRATLHGSKKARNL</sequence>
<keyword evidence="3" id="KW-1185">Reference proteome</keyword>
<evidence type="ECO:0000256" key="1">
    <source>
        <dbReference type="SAM" id="MobiDB-lite"/>
    </source>
</evidence>
<dbReference type="Proteomes" id="UP001054837">
    <property type="component" value="Unassembled WGS sequence"/>
</dbReference>
<feature type="region of interest" description="Disordered" evidence="1">
    <location>
        <begin position="272"/>
        <end position="324"/>
    </location>
</feature>
<dbReference type="EMBL" id="BPLQ01012938">
    <property type="protein sequence ID" value="GIY68769.1"/>
    <property type="molecule type" value="Genomic_DNA"/>
</dbReference>
<gene>
    <name evidence="2" type="ORF">CDAR_215021</name>
</gene>
<evidence type="ECO:0000313" key="3">
    <source>
        <dbReference type="Proteomes" id="UP001054837"/>
    </source>
</evidence>
<protein>
    <submittedName>
        <fullName evidence="2">Uncharacterized protein</fullName>
    </submittedName>
</protein>
<evidence type="ECO:0000313" key="2">
    <source>
        <dbReference type="EMBL" id="GIY68769.1"/>
    </source>
</evidence>
<reference evidence="2 3" key="1">
    <citation type="submission" date="2021-06" db="EMBL/GenBank/DDBJ databases">
        <title>Caerostris darwini draft genome.</title>
        <authorList>
            <person name="Kono N."/>
            <person name="Arakawa K."/>
        </authorList>
    </citation>
    <scope>NUCLEOTIDE SEQUENCE [LARGE SCALE GENOMIC DNA]</scope>
</reference>
<name>A0AAV4VFJ1_9ARAC</name>
<comment type="caution">
    <text evidence="2">The sequence shown here is derived from an EMBL/GenBank/DDBJ whole genome shotgun (WGS) entry which is preliminary data.</text>
</comment>
<feature type="compositionally biased region" description="Basic and acidic residues" evidence="1">
    <location>
        <begin position="304"/>
        <end position="324"/>
    </location>
</feature>
<accession>A0AAV4VFJ1</accession>
<feature type="non-terminal residue" evidence="2">
    <location>
        <position position="1"/>
    </location>
</feature>
<proteinExistence type="predicted"/>
<organism evidence="2 3">
    <name type="scientific">Caerostris darwini</name>
    <dbReference type="NCBI Taxonomy" id="1538125"/>
    <lineage>
        <taxon>Eukaryota</taxon>
        <taxon>Metazoa</taxon>
        <taxon>Ecdysozoa</taxon>
        <taxon>Arthropoda</taxon>
        <taxon>Chelicerata</taxon>
        <taxon>Arachnida</taxon>
        <taxon>Araneae</taxon>
        <taxon>Araneomorphae</taxon>
        <taxon>Entelegynae</taxon>
        <taxon>Araneoidea</taxon>
        <taxon>Araneidae</taxon>
        <taxon>Caerostris</taxon>
    </lineage>
</organism>